<evidence type="ECO:0000256" key="1">
    <source>
        <dbReference type="SAM" id="Phobius"/>
    </source>
</evidence>
<dbReference type="EMBL" id="VMNW02000001">
    <property type="protein sequence ID" value="KAA9166889.1"/>
    <property type="molecule type" value="Genomic_DNA"/>
</dbReference>
<comment type="caution">
    <text evidence="2">The sequence shown here is derived from an EMBL/GenBank/DDBJ whole genome shotgun (WGS) entry which is preliminary data.</text>
</comment>
<sequence>MIVWSGLGFLTLLIAAAGGGGGSGIGVAFGGPSDHANVGTGIGLMLAGVVIWFVGQRLNRPVTVASPLDGRPTEVRNRHRFFWIPMQYCGPIASLAGVGALIVALTH</sequence>
<evidence type="ECO:0000313" key="2">
    <source>
        <dbReference type="EMBL" id="KAA9166889.1"/>
    </source>
</evidence>
<accession>A0A5N0VKP4</accession>
<feature type="transmembrane region" description="Helical" evidence="1">
    <location>
        <begin position="38"/>
        <end position="55"/>
    </location>
</feature>
<proteinExistence type="predicted"/>
<keyword evidence="1" id="KW-0472">Membrane</keyword>
<dbReference type="Proteomes" id="UP000319769">
    <property type="component" value="Unassembled WGS sequence"/>
</dbReference>
<dbReference type="AlphaFoldDB" id="A0A5N0VKP4"/>
<keyword evidence="1" id="KW-0812">Transmembrane</keyword>
<dbReference type="RefSeq" id="WP_144746446.1">
    <property type="nucleotide sequence ID" value="NZ_VMNW02000001.1"/>
</dbReference>
<keyword evidence="3" id="KW-1185">Reference proteome</keyword>
<reference evidence="2" key="1">
    <citation type="submission" date="2019-09" db="EMBL/GenBank/DDBJ databases">
        <authorList>
            <person name="Teo W.F.A."/>
            <person name="Duangmal K."/>
        </authorList>
    </citation>
    <scope>NUCLEOTIDE SEQUENCE [LARGE SCALE GENOMIC DNA]</scope>
    <source>
        <strain evidence="2">K81G1</strain>
    </source>
</reference>
<evidence type="ECO:0000313" key="3">
    <source>
        <dbReference type="Proteomes" id="UP000319769"/>
    </source>
</evidence>
<dbReference type="OrthoDB" id="769710at2"/>
<organism evidence="2 3">
    <name type="scientific">Amycolatopsis acidicola</name>
    <dbReference type="NCBI Taxonomy" id="2596893"/>
    <lineage>
        <taxon>Bacteria</taxon>
        <taxon>Bacillati</taxon>
        <taxon>Actinomycetota</taxon>
        <taxon>Actinomycetes</taxon>
        <taxon>Pseudonocardiales</taxon>
        <taxon>Pseudonocardiaceae</taxon>
        <taxon>Amycolatopsis</taxon>
    </lineage>
</organism>
<protein>
    <submittedName>
        <fullName evidence="2">Uncharacterized protein</fullName>
    </submittedName>
</protein>
<feature type="transmembrane region" description="Helical" evidence="1">
    <location>
        <begin position="81"/>
        <end position="105"/>
    </location>
</feature>
<gene>
    <name evidence="2" type="ORF">FPZ12_001475</name>
</gene>
<keyword evidence="1" id="KW-1133">Transmembrane helix</keyword>
<name>A0A5N0VKP4_9PSEU</name>